<dbReference type="RefSeq" id="WP_074487896.1">
    <property type="nucleotide sequence ID" value="NZ_FPAM01000001.1"/>
</dbReference>
<dbReference type="InterPro" id="IPR031837">
    <property type="entry name" value="DUF5071"/>
</dbReference>
<keyword evidence="3" id="KW-1185">Reference proteome</keyword>
<dbReference type="AlphaFoldDB" id="A0A1Q5ZTI8"/>
<reference evidence="2 3" key="1">
    <citation type="submission" date="2016-11" db="EMBL/GenBank/DDBJ databases">
        <title>Whole Genome Sequencing of Mucilaginibacter polytrichastri RG4-7(T) isolated from the moss sample.</title>
        <authorList>
            <person name="Li Y."/>
        </authorList>
    </citation>
    <scope>NUCLEOTIDE SEQUENCE [LARGE SCALE GENOMIC DNA]</scope>
    <source>
        <strain evidence="2 3">RG4-7</strain>
    </source>
</reference>
<evidence type="ECO:0000259" key="1">
    <source>
        <dbReference type="Pfam" id="PF16804"/>
    </source>
</evidence>
<dbReference type="InterPro" id="IPR038692">
    <property type="entry name" value="Cthe_2751_sf"/>
</dbReference>
<protein>
    <recommendedName>
        <fullName evidence="1">DUF5071 domain-containing protein</fullName>
    </recommendedName>
</protein>
<dbReference type="OrthoDB" id="1846249at2"/>
<sequence length="131" mass="14913">MKNEDYIPKNINDVAAVERLKHLPFELVKEDVSTLLEWLQDGHWGVAEGIAEYLIPHVNEITQELVFVLNTDDGMWKYCIIYILIARSKDKLDPDLIKALSRIAEHPSRIEAEDAVDEAAKDIITNKVLCG</sequence>
<comment type="caution">
    <text evidence="2">The sequence shown here is derived from an EMBL/GenBank/DDBJ whole genome shotgun (WGS) entry which is preliminary data.</text>
</comment>
<accession>A0A1Q5ZTI8</accession>
<dbReference type="STRING" id="1302689.RG47T_0520"/>
<gene>
    <name evidence="2" type="ORF">RG47T_0520</name>
</gene>
<proteinExistence type="predicted"/>
<dbReference type="Pfam" id="PF16804">
    <property type="entry name" value="DUF5071"/>
    <property type="match status" value="1"/>
</dbReference>
<dbReference type="Gene3D" id="1.25.40.750">
    <property type="entry name" value="Domain of unknown function DUF5071"/>
    <property type="match status" value="1"/>
</dbReference>
<organism evidence="2 3">
    <name type="scientific">Mucilaginibacter polytrichastri</name>
    <dbReference type="NCBI Taxonomy" id="1302689"/>
    <lineage>
        <taxon>Bacteria</taxon>
        <taxon>Pseudomonadati</taxon>
        <taxon>Bacteroidota</taxon>
        <taxon>Sphingobacteriia</taxon>
        <taxon>Sphingobacteriales</taxon>
        <taxon>Sphingobacteriaceae</taxon>
        <taxon>Mucilaginibacter</taxon>
    </lineage>
</organism>
<dbReference type="EMBL" id="MPPL01000001">
    <property type="protein sequence ID" value="OKS85081.1"/>
    <property type="molecule type" value="Genomic_DNA"/>
</dbReference>
<dbReference type="Proteomes" id="UP000186720">
    <property type="component" value="Unassembled WGS sequence"/>
</dbReference>
<feature type="domain" description="DUF5071" evidence="1">
    <location>
        <begin position="7"/>
        <end position="124"/>
    </location>
</feature>
<evidence type="ECO:0000313" key="2">
    <source>
        <dbReference type="EMBL" id="OKS85081.1"/>
    </source>
</evidence>
<evidence type="ECO:0000313" key="3">
    <source>
        <dbReference type="Proteomes" id="UP000186720"/>
    </source>
</evidence>
<name>A0A1Q5ZTI8_9SPHI</name>